<dbReference type="RefSeq" id="WP_240253675.1">
    <property type="nucleotide sequence ID" value="NZ_JAKTTI010000006.1"/>
</dbReference>
<reference evidence="5" key="1">
    <citation type="submission" date="2022-02" db="EMBL/GenBank/DDBJ databases">
        <title>Fredinandcohnia quinoae sp. nov. isolated from Chenopodium quinoa seeds.</title>
        <authorList>
            <person name="Saati-Santamaria Z."/>
            <person name="Flores-Felix J.D."/>
            <person name="Igual J.M."/>
            <person name="Velazquez E."/>
            <person name="Garcia-Fraile P."/>
            <person name="Martinez-Molina E."/>
        </authorList>
    </citation>
    <scope>NUCLEOTIDE SEQUENCE</scope>
    <source>
        <strain evidence="5">SECRCQ15</strain>
    </source>
</reference>
<evidence type="ECO:0000256" key="3">
    <source>
        <dbReference type="ARBA" id="ARBA00022679"/>
    </source>
</evidence>
<evidence type="ECO:0000313" key="6">
    <source>
        <dbReference type="Proteomes" id="UP001431131"/>
    </source>
</evidence>
<organism evidence="5 6">
    <name type="scientific">Fredinandcohnia quinoae</name>
    <dbReference type="NCBI Taxonomy" id="2918902"/>
    <lineage>
        <taxon>Bacteria</taxon>
        <taxon>Bacillati</taxon>
        <taxon>Bacillota</taxon>
        <taxon>Bacilli</taxon>
        <taxon>Bacillales</taxon>
        <taxon>Bacillaceae</taxon>
        <taxon>Fredinandcohnia</taxon>
    </lineage>
</organism>
<protein>
    <submittedName>
        <fullName evidence="5">Glycosyltransferase</fullName>
    </submittedName>
</protein>
<keyword evidence="3" id="KW-0808">Transferase</keyword>
<dbReference type="Gene3D" id="3.90.550.10">
    <property type="entry name" value="Spore Coat Polysaccharide Biosynthesis Protein SpsA, Chain A"/>
    <property type="match status" value="1"/>
</dbReference>
<dbReference type="Proteomes" id="UP001431131">
    <property type="component" value="Unassembled WGS sequence"/>
</dbReference>
<dbReference type="CDD" id="cd00761">
    <property type="entry name" value="Glyco_tranf_GTA_type"/>
    <property type="match status" value="1"/>
</dbReference>
<dbReference type="EMBL" id="JAKTTI010000006">
    <property type="protein sequence ID" value="MCH1624887.1"/>
    <property type="molecule type" value="Genomic_DNA"/>
</dbReference>
<gene>
    <name evidence="5" type="ORF">MJG50_06075</name>
</gene>
<dbReference type="GO" id="GO:0016757">
    <property type="term" value="F:glycosyltransferase activity"/>
    <property type="evidence" value="ECO:0007669"/>
    <property type="project" value="UniProtKB-KW"/>
</dbReference>
<dbReference type="InterPro" id="IPR029044">
    <property type="entry name" value="Nucleotide-diphossugar_trans"/>
</dbReference>
<feature type="domain" description="Glycosyltransferase 2-like" evidence="4">
    <location>
        <begin position="6"/>
        <end position="161"/>
    </location>
</feature>
<dbReference type="Pfam" id="PF00535">
    <property type="entry name" value="Glycos_transf_2"/>
    <property type="match status" value="1"/>
</dbReference>
<dbReference type="PANTHER" id="PTHR22916">
    <property type="entry name" value="GLYCOSYLTRANSFERASE"/>
    <property type="match status" value="1"/>
</dbReference>
<name>A0AAW5DW65_9BACI</name>
<dbReference type="SUPFAM" id="SSF53448">
    <property type="entry name" value="Nucleotide-diphospho-sugar transferases"/>
    <property type="match status" value="1"/>
</dbReference>
<keyword evidence="6" id="KW-1185">Reference proteome</keyword>
<comment type="similarity">
    <text evidence="1">Belongs to the glycosyltransferase 2 family.</text>
</comment>
<dbReference type="AlphaFoldDB" id="A0AAW5DW65"/>
<dbReference type="InterPro" id="IPR001173">
    <property type="entry name" value="Glyco_trans_2-like"/>
</dbReference>
<comment type="caution">
    <text evidence="5">The sequence shown here is derived from an EMBL/GenBank/DDBJ whole genome shotgun (WGS) entry which is preliminary data.</text>
</comment>
<evidence type="ECO:0000256" key="2">
    <source>
        <dbReference type="ARBA" id="ARBA00022676"/>
    </source>
</evidence>
<evidence type="ECO:0000256" key="1">
    <source>
        <dbReference type="ARBA" id="ARBA00006739"/>
    </source>
</evidence>
<evidence type="ECO:0000259" key="4">
    <source>
        <dbReference type="Pfam" id="PF00535"/>
    </source>
</evidence>
<dbReference type="PANTHER" id="PTHR22916:SF51">
    <property type="entry name" value="GLYCOSYLTRANSFERASE EPSH-RELATED"/>
    <property type="match status" value="1"/>
</dbReference>
<keyword evidence="2" id="KW-0328">Glycosyltransferase</keyword>
<accession>A0AAW5DW65</accession>
<evidence type="ECO:0000313" key="5">
    <source>
        <dbReference type="EMBL" id="MCH1624887.1"/>
    </source>
</evidence>
<proteinExistence type="inferred from homology"/>
<sequence>MSSLVSIIMPVYNVEKYIEKSIRSVLSQSYKSFELIIIIDGSPDKSGEIAEEFAKYDNRVKVYYKDNGGLSDARNYGMQHAKGKYIYFLDSDDYIEGNLLEVAINALEENDQDLIVFGFFADFEDIQQRVIKTTVTNPDKGVFSKENMDRFVIKENFYNYIGYAWNKLYKFSIIKENNIQFTKGLSLIEDIEFNYHVLNRINRIGFLDQALYHYMQRPRITLVNAKYKDFYELKLRAANLKLNLLQEWKFKDEFIINQRFILYMSVLDSTFRNISLNKELSLKLKRSEITRIINQYTTLKNSFCPNSISLKNKILSTLVRMQSVNGLLLFYELIYRSQKIRGKI</sequence>